<dbReference type="Proteomes" id="UP001604277">
    <property type="component" value="Unassembled WGS sequence"/>
</dbReference>
<organism evidence="8 9">
    <name type="scientific">Forsythia ovata</name>
    <dbReference type="NCBI Taxonomy" id="205694"/>
    <lineage>
        <taxon>Eukaryota</taxon>
        <taxon>Viridiplantae</taxon>
        <taxon>Streptophyta</taxon>
        <taxon>Embryophyta</taxon>
        <taxon>Tracheophyta</taxon>
        <taxon>Spermatophyta</taxon>
        <taxon>Magnoliopsida</taxon>
        <taxon>eudicotyledons</taxon>
        <taxon>Gunneridae</taxon>
        <taxon>Pentapetalae</taxon>
        <taxon>asterids</taxon>
        <taxon>lamiids</taxon>
        <taxon>Lamiales</taxon>
        <taxon>Oleaceae</taxon>
        <taxon>Forsythieae</taxon>
        <taxon>Forsythia</taxon>
    </lineage>
</organism>
<comment type="subcellular location">
    <subcellularLocation>
        <location evidence="1">Membrane</location>
        <topology evidence="1">Multi-pass membrane protein</topology>
    </subcellularLocation>
</comment>
<dbReference type="InterPro" id="IPR029020">
    <property type="entry name" value="Ammonium/urea_transptr"/>
</dbReference>
<keyword evidence="3 6" id="KW-0812">Transmembrane</keyword>
<feature type="domain" description="Ammonium transporter AmtB-like" evidence="7">
    <location>
        <begin position="24"/>
        <end position="87"/>
    </location>
</feature>
<dbReference type="EMBL" id="JBFOLJ010000014">
    <property type="protein sequence ID" value="KAL2478264.1"/>
    <property type="molecule type" value="Genomic_DNA"/>
</dbReference>
<keyword evidence="9" id="KW-1185">Reference proteome</keyword>
<proteinExistence type="inferred from homology"/>
<comment type="similarity">
    <text evidence="2">Belongs to the ammonia transporter channel (TC 1.A.11.2) family.</text>
</comment>
<keyword evidence="5 6" id="KW-0472">Membrane</keyword>
<evidence type="ECO:0000256" key="1">
    <source>
        <dbReference type="ARBA" id="ARBA00004141"/>
    </source>
</evidence>
<evidence type="ECO:0000256" key="3">
    <source>
        <dbReference type="ARBA" id="ARBA00022692"/>
    </source>
</evidence>
<dbReference type="GO" id="GO:0016020">
    <property type="term" value="C:membrane"/>
    <property type="evidence" value="ECO:0007669"/>
    <property type="project" value="UniProtKB-SubCell"/>
</dbReference>
<name>A0ABD1QPW9_9LAMI</name>
<dbReference type="InterPro" id="IPR001905">
    <property type="entry name" value="Ammonium_transpt"/>
</dbReference>
<evidence type="ECO:0000313" key="9">
    <source>
        <dbReference type="Proteomes" id="UP001604277"/>
    </source>
</evidence>
<evidence type="ECO:0000256" key="2">
    <source>
        <dbReference type="ARBA" id="ARBA00005887"/>
    </source>
</evidence>
<evidence type="ECO:0000256" key="5">
    <source>
        <dbReference type="ARBA" id="ARBA00023136"/>
    </source>
</evidence>
<evidence type="ECO:0000313" key="8">
    <source>
        <dbReference type="EMBL" id="KAL2478264.1"/>
    </source>
</evidence>
<evidence type="ECO:0000259" key="7">
    <source>
        <dbReference type="Pfam" id="PF00909"/>
    </source>
</evidence>
<gene>
    <name evidence="8" type="ORF">Fot_47278</name>
</gene>
<comment type="caution">
    <text evidence="8">The sequence shown here is derived from an EMBL/GenBank/DDBJ whole genome shotgun (WGS) entry which is preliminary data.</text>
</comment>
<keyword evidence="4 6" id="KW-1133">Transmembrane helix</keyword>
<feature type="transmembrane region" description="Helical" evidence="6">
    <location>
        <begin position="40"/>
        <end position="65"/>
    </location>
</feature>
<dbReference type="PANTHER" id="PTHR43029">
    <property type="entry name" value="AMMONIUM TRANSPORTER MEP2"/>
    <property type="match status" value="1"/>
</dbReference>
<accession>A0ABD1QPW9</accession>
<evidence type="ECO:0000256" key="6">
    <source>
        <dbReference type="SAM" id="Phobius"/>
    </source>
</evidence>
<dbReference type="AlphaFoldDB" id="A0ABD1QPW9"/>
<protein>
    <submittedName>
        <fullName evidence="8">Ammonium transporter 4 member 1</fullName>
    </submittedName>
</protein>
<reference evidence="9" key="1">
    <citation type="submission" date="2024-07" db="EMBL/GenBank/DDBJ databases">
        <title>Two chromosome-level genome assemblies of Korean endemic species Abeliophyllum distichum and Forsythia ovata (Oleaceae).</title>
        <authorList>
            <person name="Jang H."/>
        </authorList>
    </citation>
    <scope>NUCLEOTIDE SEQUENCE [LARGE SCALE GENOMIC DNA]</scope>
</reference>
<evidence type="ECO:0000256" key="4">
    <source>
        <dbReference type="ARBA" id="ARBA00022989"/>
    </source>
</evidence>
<sequence length="124" mass="13993">MPKLSRLFFQVPDWEKYIGLAYGLQTGRTSAGLKQMGIQLIGIFFIVCLNIVTTSLICLFIKLIVPLRLNEEELRIGDDAVHGEEAYALWSDGDRFENAKGNSIYDVDEYPSIMSKNASELQMV</sequence>
<dbReference type="PANTHER" id="PTHR43029:SF28">
    <property type="entry name" value="AMMONIUM TRANSPORTER 2 MEMBER 4"/>
    <property type="match status" value="1"/>
</dbReference>
<dbReference type="Gene3D" id="1.10.3430.10">
    <property type="entry name" value="Ammonium transporter AmtB like domains"/>
    <property type="match status" value="1"/>
</dbReference>
<dbReference type="InterPro" id="IPR024041">
    <property type="entry name" value="NH4_transpt_AmtB-like_dom"/>
</dbReference>
<dbReference type="Pfam" id="PF00909">
    <property type="entry name" value="Ammonium_transp"/>
    <property type="match status" value="1"/>
</dbReference>